<keyword evidence="5" id="KW-1185">Reference proteome</keyword>
<dbReference type="Gene3D" id="1.25.40.20">
    <property type="entry name" value="Ankyrin repeat-containing domain"/>
    <property type="match status" value="1"/>
</dbReference>
<name>A0A7N2KL98_QUELO</name>
<dbReference type="PROSITE" id="PS50088">
    <property type="entry name" value="ANK_REPEAT"/>
    <property type="match status" value="1"/>
</dbReference>
<feature type="repeat" description="ANK" evidence="1">
    <location>
        <begin position="73"/>
        <end position="105"/>
    </location>
</feature>
<evidence type="ECO:0000313" key="5">
    <source>
        <dbReference type="Proteomes" id="UP000594261"/>
    </source>
</evidence>
<keyword evidence="1" id="KW-0040">ANK repeat</keyword>
<dbReference type="InterPro" id="IPR026961">
    <property type="entry name" value="PGG_dom"/>
</dbReference>
<evidence type="ECO:0000256" key="2">
    <source>
        <dbReference type="SAM" id="Phobius"/>
    </source>
</evidence>
<dbReference type="PROSITE" id="PS50297">
    <property type="entry name" value="ANK_REP_REGION"/>
    <property type="match status" value="1"/>
</dbReference>
<dbReference type="SMART" id="SM00248">
    <property type="entry name" value="ANK"/>
    <property type="match status" value="4"/>
</dbReference>
<keyword evidence="2" id="KW-0472">Membrane</keyword>
<dbReference type="Pfam" id="PF12796">
    <property type="entry name" value="Ank_2"/>
    <property type="match status" value="1"/>
</dbReference>
<feature type="domain" description="PGG" evidence="3">
    <location>
        <begin position="277"/>
        <end position="393"/>
    </location>
</feature>
<dbReference type="PANTHER" id="PTHR24128:SF24">
    <property type="entry name" value="ANKYRIN REPEAT PROTEIN"/>
    <property type="match status" value="1"/>
</dbReference>
<keyword evidence="2" id="KW-0812">Transmembrane</keyword>
<dbReference type="EMBL" id="LRBV02000001">
    <property type="status" value="NOT_ANNOTATED_CDS"/>
    <property type="molecule type" value="Genomic_DNA"/>
</dbReference>
<evidence type="ECO:0000313" key="4">
    <source>
        <dbReference type="EnsemblPlants" id="QL01p007528:mrna"/>
    </source>
</evidence>
<feature type="transmembrane region" description="Helical" evidence="2">
    <location>
        <begin position="334"/>
        <end position="354"/>
    </location>
</feature>
<organism evidence="4 5">
    <name type="scientific">Quercus lobata</name>
    <name type="common">Valley oak</name>
    <dbReference type="NCBI Taxonomy" id="97700"/>
    <lineage>
        <taxon>Eukaryota</taxon>
        <taxon>Viridiplantae</taxon>
        <taxon>Streptophyta</taxon>
        <taxon>Embryophyta</taxon>
        <taxon>Tracheophyta</taxon>
        <taxon>Spermatophyta</taxon>
        <taxon>Magnoliopsida</taxon>
        <taxon>eudicotyledons</taxon>
        <taxon>Gunneridae</taxon>
        <taxon>Pentapetalae</taxon>
        <taxon>rosids</taxon>
        <taxon>fabids</taxon>
        <taxon>Fagales</taxon>
        <taxon>Fagaceae</taxon>
        <taxon>Quercus</taxon>
    </lineage>
</organism>
<dbReference type="InterPro" id="IPR002110">
    <property type="entry name" value="Ankyrin_rpt"/>
</dbReference>
<dbReference type="AlphaFoldDB" id="A0A7N2KL98"/>
<dbReference type="Pfam" id="PF13962">
    <property type="entry name" value="PGG"/>
    <property type="match status" value="1"/>
</dbReference>
<feature type="transmembrane region" description="Helical" evidence="2">
    <location>
        <begin position="282"/>
        <end position="299"/>
    </location>
</feature>
<dbReference type="InterPro" id="IPR036770">
    <property type="entry name" value="Ankyrin_rpt-contain_sf"/>
</dbReference>
<protein>
    <recommendedName>
        <fullName evidence="3">PGG domain-containing protein</fullName>
    </recommendedName>
</protein>
<accession>A0A7N2KL98</accession>
<sequence length="423" mass="48406">MDERIERLKQVAQHGNIDAFYKLIQEDVKLLEAIDELPFVDTPLHTAASVGNVPFAMEMMRLKPSLASKPNPDGFSPLHLALLREQIEMVRRLVQVDGDLVRVKAKEGSTLLHYAVTTDDHLDQLVEFLSVCPHSIEEVTIRNETALHIALKYDKLEAFKLLVGWLRKNRSKNSMFWERKVLNWKDGEGNTAVDHLLASGCDVDVNVKNLEGKTARDIFHEQTQVDKQIEPLLRRAGAKKASSLKVTPSADYYLRRKVSLPEKLRIRRSRQKWSISDDKRNALLVVATLLITATYQGILSPPEGLRQDDPNPGTIAPVSPYNKDWVESTTYREFWLGIFIMLNSATFMLSYTIIFQLIPSGYFYVVLQAALFFLYACYFVSWTVLGVSYLVFFMLVFVSSLLYNIVVGMDFSSWRKRRHKASQ</sequence>
<feature type="transmembrane region" description="Helical" evidence="2">
    <location>
        <begin position="387"/>
        <end position="409"/>
    </location>
</feature>
<reference evidence="4 5" key="1">
    <citation type="journal article" date="2016" name="G3 (Bethesda)">
        <title>First Draft Assembly and Annotation of the Genome of a California Endemic Oak Quercus lobata Nee (Fagaceae).</title>
        <authorList>
            <person name="Sork V.L."/>
            <person name="Fitz-Gibbon S.T."/>
            <person name="Puiu D."/>
            <person name="Crepeau M."/>
            <person name="Gugger P.F."/>
            <person name="Sherman R."/>
            <person name="Stevens K."/>
            <person name="Langley C.H."/>
            <person name="Pellegrini M."/>
            <person name="Salzberg S.L."/>
        </authorList>
    </citation>
    <scope>NUCLEOTIDE SEQUENCE [LARGE SCALE GENOMIC DNA]</scope>
    <source>
        <strain evidence="4 5">cv. SW786</strain>
    </source>
</reference>
<dbReference type="FunCoup" id="A0A7N2KL98">
    <property type="interactions" value="99"/>
</dbReference>
<dbReference type="InParanoid" id="A0A7N2KL98"/>
<dbReference type="Proteomes" id="UP000594261">
    <property type="component" value="Chromosome 1"/>
</dbReference>
<proteinExistence type="predicted"/>
<evidence type="ECO:0000256" key="1">
    <source>
        <dbReference type="PROSITE-ProRule" id="PRU00023"/>
    </source>
</evidence>
<evidence type="ECO:0000259" key="3">
    <source>
        <dbReference type="Pfam" id="PF13962"/>
    </source>
</evidence>
<dbReference type="SUPFAM" id="SSF48403">
    <property type="entry name" value="Ankyrin repeat"/>
    <property type="match status" value="1"/>
</dbReference>
<dbReference type="EnsemblPlants" id="QL01p007528:mrna">
    <property type="protein sequence ID" value="QL01p007528:mrna"/>
    <property type="gene ID" value="QL01p007528"/>
</dbReference>
<keyword evidence="2" id="KW-1133">Transmembrane helix</keyword>
<dbReference type="PANTHER" id="PTHR24128">
    <property type="entry name" value="HOMEOBOX PROTEIN WARIAI"/>
    <property type="match status" value="1"/>
</dbReference>
<dbReference type="Gramene" id="QL01p007528:mrna">
    <property type="protein sequence ID" value="QL01p007528:mrna"/>
    <property type="gene ID" value="QL01p007528"/>
</dbReference>
<dbReference type="OMA" id="WVESTTY"/>
<reference evidence="4" key="2">
    <citation type="submission" date="2021-01" db="UniProtKB">
        <authorList>
            <consortium name="EnsemblPlants"/>
        </authorList>
    </citation>
    <scope>IDENTIFICATION</scope>
</reference>
<feature type="transmembrane region" description="Helical" evidence="2">
    <location>
        <begin position="361"/>
        <end position="381"/>
    </location>
</feature>